<feature type="domain" description="Outer membrane protein assembly factor BamE" evidence="4">
    <location>
        <begin position="39"/>
        <end position="113"/>
    </location>
</feature>
<dbReference type="InterPro" id="IPR007450">
    <property type="entry name" value="BamE_dom"/>
</dbReference>
<name>A0A843YDH1_9RHOB</name>
<evidence type="ECO:0000259" key="4">
    <source>
        <dbReference type="Pfam" id="PF04355"/>
    </source>
</evidence>
<proteinExistence type="predicted"/>
<dbReference type="Pfam" id="PF04355">
    <property type="entry name" value="BamE"/>
    <property type="match status" value="1"/>
</dbReference>
<dbReference type="InterPro" id="IPR037873">
    <property type="entry name" value="BamE-like"/>
</dbReference>
<organism evidence="5 6">
    <name type="scientific">Tritonibacter litoralis</name>
    <dbReference type="NCBI Taxonomy" id="2662264"/>
    <lineage>
        <taxon>Bacteria</taxon>
        <taxon>Pseudomonadati</taxon>
        <taxon>Pseudomonadota</taxon>
        <taxon>Alphaproteobacteria</taxon>
        <taxon>Rhodobacterales</taxon>
        <taxon>Paracoccaceae</taxon>
        <taxon>Tritonibacter</taxon>
    </lineage>
</organism>
<dbReference type="GO" id="GO:0019867">
    <property type="term" value="C:outer membrane"/>
    <property type="evidence" value="ECO:0007669"/>
    <property type="project" value="InterPro"/>
</dbReference>
<keyword evidence="6" id="KW-1185">Reference proteome</keyword>
<evidence type="ECO:0000313" key="6">
    <source>
        <dbReference type="Proteomes" id="UP000444174"/>
    </source>
</evidence>
<keyword evidence="1 3" id="KW-0732">Signal</keyword>
<reference evidence="5 6" key="1">
    <citation type="submission" date="2019-10" db="EMBL/GenBank/DDBJ databases">
        <title>Epibacterium sp. nov., isolated from seawater.</title>
        <authorList>
            <person name="Zhang X."/>
            <person name="Li N."/>
        </authorList>
    </citation>
    <scope>NUCLEOTIDE SEQUENCE [LARGE SCALE GENOMIC DNA]</scope>
    <source>
        <strain evidence="5 6">SM1979</strain>
    </source>
</reference>
<dbReference type="AlphaFoldDB" id="A0A843YDH1"/>
<evidence type="ECO:0000256" key="2">
    <source>
        <dbReference type="ARBA" id="ARBA00023136"/>
    </source>
</evidence>
<keyword evidence="2" id="KW-0472">Membrane</keyword>
<evidence type="ECO:0000256" key="3">
    <source>
        <dbReference type="SAM" id="SignalP"/>
    </source>
</evidence>
<feature type="chain" id="PRO_5032879218" evidence="3">
    <location>
        <begin position="23"/>
        <end position="162"/>
    </location>
</feature>
<gene>
    <name evidence="5" type="primary">bamE</name>
    <name evidence="5" type="ORF">GFB49_02795</name>
</gene>
<dbReference type="Proteomes" id="UP000444174">
    <property type="component" value="Unassembled WGS sequence"/>
</dbReference>
<evidence type="ECO:0000256" key="1">
    <source>
        <dbReference type="ARBA" id="ARBA00022729"/>
    </source>
</evidence>
<feature type="signal peptide" evidence="3">
    <location>
        <begin position="1"/>
        <end position="22"/>
    </location>
</feature>
<dbReference type="PROSITE" id="PS51257">
    <property type="entry name" value="PROKAR_LIPOPROTEIN"/>
    <property type="match status" value="1"/>
</dbReference>
<dbReference type="Gene3D" id="3.30.1450.10">
    <property type="match status" value="1"/>
</dbReference>
<dbReference type="EMBL" id="WIBF01000001">
    <property type="protein sequence ID" value="MQQ07373.1"/>
    <property type="molecule type" value="Genomic_DNA"/>
</dbReference>
<comment type="caution">
    <text evidence="5">The sequence shown here is derived from an EMBL/GenBank/DDBJ whole genome shotgun (WGS) entry which is preliminary data.</text>
</comment>
<accession>A0A843YDH1</accession>
<sequence length="162" mass="17435">MRAGQVKQSRIMKLALKSTALAVGMALIAACSPIDRKHGYVPLEEDLADIVPGVDTRDSVVETIGEPSASGVLNASGFYYVESVIRQRGGLEPKTISRELVAINFNDTGTVTGVQRFGLEDGRVIPLQRRVTSSSLEDKTFLRQLLGNLGNFGPGNFIDADN</sequence>
<evidence type="ECO:0000313" key="5">
    <source>
        <dbReference type="EMBL" id="MQQ07373.1"/>
    </source>
</evidence>
<protein>
    <submittedName>
        <fullName evidence="5">Outer membrane protein assembly factor BamE</fullName>
    </submittedName>
</protein>